<dbReference type="OrthoDB" id="5050720at2759"/>
<sequence length="196" mass="21994">MCTLKIIKQQHYKSSYTQQELPTTISGAEAAIPIAWEVMKLTKALVDIGLSASDLNQDAQACARLVEQTKHDLQYAKKLRTSLFTLTSKHDVTLAWINGTIDRTEVTLKEYSKNVPKEDMEKATLRALAQKLQDQKKWEEWGKTLGASHSCLVAAINVMHQIQPRNAAEVAKEKKDPIRACSMPPRSLEPKAKELP</sequence>
<keyword evidence="3" id="KW-1185">Reference proteome</keyword>
<proteinExistence type="predicted"/>
<dbReference type="AlphaFoldDB" id="W7MI67"/>
<dbReference type="EMBL" id="DS022250">
    <property type="protein sequence ID" value="EWG47289.1"/>
    <property type="molecule type" value="Genomic_DNA"/>
</dbReference>
<accession>W7MI67</accession>
<name>W7MI67_GIBM7</name>
<dbReference type="eggNOG" id="ENOG502RJKF">
    <property type="taxonomic scope" value="Eukaryota"/>
</dbReference>
<evidence type="ECO:0000313" key="3">
    <source>
        <dbReference type="Proteomes" id="UP000009096"/>
    </source>
</evidence>
<feature type="region of interest" description="Disordered" evidence="1">
    <location>
        <begin position="169"/>
        <end position="196"/>
    </location>
</feature>
<dbReference type="Proteomes" id="UP000009096">
    <property type="component" value="Chromosome 8"/>
</dbReference>
<evidence type="ECO:0000256" key="1">
    <source>
        <dbReference type="SAM" id="MobiDB-lite"/>
    </source>
</evidence>
<dbReference type="RefSeq" id="XP_018753480.1">
    <property type="nucleotide sequence ID" value="XM_018896088.1"/>
</dbReference>
<evidence type="ECO:0000313" key="2">
    <source>
        <dbReference type="EMBL" id="EWG47289.1"/>
    </source>
</evidence>
<dbReference type="VEuPathDB" id="FungiDB:FVEG_07434"/>
<gene>
    <name evidence="2" type="ORF">FVEG_07434</name>
</gene>
<protein>
    <submittedName>
        <fullName evidence="2">Uncharacterized protein</fullName>
    </submittedName>
</protein>
<reference evidence="2 3" key="1">
    <citation type="journal article" date="2010" name="Nature">
        <title>Comparative genomics reveals mobile pathogenicity chromosomes in Fusarium.</title>
        <authorList>
            <person name="Ma L.J."/>
            <person name="van der Does H.C."/>
            <person name="Borkovich K.A."/>
            <person name="Coleman J.J."/>
            <person name="Daboussi M.J."/>
            <person name="Di Pietro A."/>
            <person name="Dufresne M."/>
            <person name="Freitag M."/>
            <person name="Grabherr M."/>
            <person name="Henrissat B."/>
            <person name="Houterman P.M."/>
            <person name="Kang S."/>
            <person name="Shim W.B."/>
            <person name="Woloshuk C."/>
            <person name="Xie X."/>
            <person name="Xu J.R."/>
            <person name="Antoniw J."/>
            <person name="Baker S.E."/>
            <person name="Bluhm B.H."/>
            <person name="Breakspear A."/>
            <person name="Brown D.W."/>
            <person name="Butchko R.A."/>
            <person name="Chapman S."/>
            <person name="Coulson R."/>
            <person name="Coutinho P.M."/>
            <person name="Danchin E.G."/>
            <person name="Diener A."/>
            <person name="Gale L.R."/>
            <person name="Gardiner D.M."/>
            <person name="Goff S."/>
            <person name="Hammond-Kosack K.E."/>
            <person name="Hilburn K."/>
            <person name="Hua-Van A."/>
            <person name="Jonkers W."/>
            <person name="Kazan K."/>
            <person name="Kodira C.D."/>
            <person name="Koehrsen M."/>
            <person name="Kumar L."/>
            <person name="Lee Y.H."/>
            <person name="Li L."/>
            <person name="Manners J.M."/>
            <person name="Miranda-Saavedra D."/>
            <person name="Mukherjee M."/>
            <person name="Park G."/>
            <person name="Park J."/>
            <person name="Park S.Y."/>
            <person name="Proctor R.H."/>
            <person name="Regev A."/>
            <person name="Ruiz-Roldan M.C."/>
            <person name="Sain D."/>
            <person name="Sakthikumar S."/>
            <person name="Sykes S."/>
            <person name="Schwartz D.C."/>
            <person name="Turgeon B.G."/>
            <person name="Wapinski I."/>
            <person name="Yoder O."/>
            <person name="Young S."/>
            <person name="Zeng Q."/>
            <person name="Zhou S."/>
            <person name="Galagan J."/>
            <person name="Cuomo C.A."/>
            <person name="Kistler H.C."/>
            <person name="Rep M."/>
        </authorList>
    </citation>
    <scope>NUCLEOTIDE SEQUENCE [LARGE SCALE GENOMIC DNA]</scope>
    <source>
        <strain evidence="3">M3125 / FGSC 7600</strain>
    </source>
</reference>
<dbReference type="EMBL" id="CM000585">
    <property type="protein sequence ID" value="EWG47289.1"/>
    <property type="molecule type" value="Genomic_DNA"/>
</dbReference>
<dbReference type="GeneID" id="30065237"/>
<organism evidence="2 3">
    <name type="scientific">Gibberella moniliformis (strain M3125 / FGSC 7600)</name>
    <name type="common">Maize ear and stalk rot fungus</name>
    <name type="synonym">Fusarium verticillioides</name>
    <dbReference type="NCBI Taxonomy" id="334819"/>
    <lineage>
        <taxon>Eukaryota</taxon>
        <taxon>Fungi</taxon>
        <taxon>Dikarya</taxon>
        <taxon>Ascomycota</taxon>
        <taxon>Pezizomycotina</taxon>
        <taxon>Sordariomycetes</taxon>
        <taxon>Hypocreomycetidae</taxon>
        <taxon>Hypocreales</taxon>
        <taxon>Nectriaceae</taxon>
        <taxon>Fusarium</taxon>
        <taxon>Fusarium fujikuroi species complex</taxon>
    </lineage>
</organism>
<dbReference type="KEGG" id="fvr:FVEG_07434"/>